<dbReference type="Pfam" id="PF00069">
    <property type="entry name" value="Pkinase"/>
    <property type="match status" value="1"/>
</dbReference>
<keyword evidence="1" id="KW-0808">Transferase</keyword>
<protein>
    <submittedName>
        <fullName evidence="8">Serine/threonine kinase family protein</fullName>
    </submittedName>
</protein>
<dbReference type="eggNOG" id="COG0457">
    <property type="taxonomic scope" value="Bacteria"/>
</dbReference>
<reference evidence="8 9" key="1">
    <citation type="submission" date="2007-06" db="EMBL/GenBank/DDBJ databases">
        <authorList>
            <person name="Shimkets L."/>
            <person name="Ferriera S."/>
            <person name="Johnson J."/>
            <person name="Kravitz S."/>
            <person name="Beeson K."/>
            <person name="Sutton G."/>
            <person name="Rogers Y.-H."/>
            <person name="Friedman R."/>
            <person name="Frazier M."/>
            <person name="Venter J.C."/>
        </authorList>
    </citation>
    <scope>NUCLEOTIDE SEQUENCE [LARGE SCALE GENOMIC DNA]</scope>
    <source>
        <strain evidence="8 9">SIR-1</strain>
    </source>
</reference>
<dbReference type="EMBL" id="ABCS01000025">
    <property type="protein sequence ID" value="EDM78935.1"/>
    <property type="molecule type" value="Genomic_DNA"/>
</dbReference>
<dbReference type="Gene3D" id="3.30.200.20">
    <property type="entry name" value="Phosphorylase Kinase, domain 1"/>
    <property type="match status" value="1"/>
</dbReference>
<evidence type="ECO:0000256" key="6">
    <source>
        <dbReference type="PROSITE-ProRule" id="PRU10141"/>
    </source>
</evidence>
<keyword evidence="3 8" id="KW-0418">Kinase</keyword>
<keyword evidence="5" id="KW-0802">TPR repeat</keyword>
<feature type="binding site" evidence="6">
    <location>
        <position position="33"/>
    </location>
    <ligand>
        <name>ATP</name>
        <dbReference type="ChEBI" id="CHEBI:30616"/>
    </ligand>
</feature>
<evidence type="ECO:0000256" key="1">
    <source>
        <dbReference type="ARBA" id="ARBA00022679"/>
    </source>
</evidence>
<dbReference type="InterPro" id="IPR019734">
    <property type="entry name" value="TPR_rpt"/>
</dbReference>
<dbReference type="Pfam" id="PF13424">
    <property type="entry name" value="TPR_12"/>
    <property type="match status" value="2"/>
</dbReference>
<organism evidence="8 9">
    <name type="scientific">Plesiocystis pacifica SIR-1</name>
    <dbReference type="NCBI Taxonomy" id="391625"/>
    <lineage>
        <taxon>Bacteria</taxon>
        <taxon>Pseudomonadati</taxon>
        <taxon>Myxococcota</taxon>
        <taxon>Polyangia</taxon>
        <taxon>Nannocystales</taxon>
        <taxon>Nannocystaceae</taxon>
        <taxon>Plesiocystis</taxon>
    </lineage>
</organism>
<feature type="repeat" description="TPR" evidence="5">
    <location>
        <begin position="631"/>
        <end position="664"/>
    </location>
</feature>
<comment type="caution">
    <text evidence="8">The sequence shown here is derived from an EMBL/GenBank/DDBJ whole genome shotgun (WGS) entry which is preliminary data.</text>
</comment>
<dbReference type="PROSITE" id="PS00107">
    <property type="entry name" value="PROTEIN_KINASE_ATP"/>
    <property type="match status" value="1"/>
</dbReference>
<dbReference type="SUPFAM" id="SSF56112">
    <property type="entry name" value="Protein kinase-like (PK-like)"/>
    <property type="match status" value="1"/>
</dbReference>
<dbReference type="InterPro" id="IPR008271">
    <property type="entry name" value="Ser/Thr_kinase_AS"/>
</dbReference>
<dbReference type="PROSITE" id="PS50011">
    <property type="entry name" value="PROTEIN_KINASE_DOM"/>
    <property type="match status" value="1"/>
</dbReference>
<dbReference type="PANTHER" id="PTHR43289">
    <property type="entry name" value="MITOGEN-ACTIVATED PROTEIN KINASE KINASE KINASE 20-RELATED"/>
    <property type="match status" value="1"/>
</dbReference>
<evidence type="ECO:0000256" key="3">
    <source>
        <dbReference type="ARBA" id="ARBA00022777"/>
    </source>
</evidence>
<feature type="repeat" description="TPR" evidence="5">
    <location>
        <begin position="589"/>
        <end position="622"/>
    </location>
</feature>
<feature type="domain" description="Protein kinase" evidence="7">
    <location>
        <begin position="4"/>
        <end position="293"/>
    </location>
</feature>
<dbReference type="Proteomes" id="UP000005801">
    <property type="component" value="Unassembled WGS sequence"/>
</dbReference>
<name>A6G5J2_9BACT</name>
<dbReference type="SMART" id="SM00028">
    <property type="entry name" value="TPR"/>
    <property type="match status" value="5"/>
</dbReference>
<evidence type="ECO:0000256" key="4">
    <source>
        <dbReference type="ARBA" id="ARBA00022840"/>
    </source>
</evidence>
<proteinExistence type="predicted"/>
<sequence>MGRYIVLDTLGSGAMGVVLAAYDPELDRKVAIKLLRGGSRSALRGRERLRREALALAKLSHPNVVAIYDVGVHEGQVYVAMEFVAGQTLRAWTEANLSGGNRRNERVWDKALPIFEAAARGLAAAHRAGLIHRDFKPDNVMIGDDGRVRVMDFGLARVFEDDFDASASDELPRSSGSFSGVRLTRTGAYLGTPAYMSPEQFGAGEVTARSDQFSFCVALFEAIRGERPFSGDTVETLARAVREGRVEQPLSRLDAPAWLRAVLVRGMHRDPGQRFASMDELLAAIERGRRRWARVLGVVTVAAVGLGVAAGLGYRSWDHEQREAACVAAGEEIEAVWNASARARLRGGLEGSGAAHGASAADRLMPWLDARAEAWRGRRVEACEHELVAADWDAATVAKSRWCLDQNRAQLSSLVEALSGADEKTLITMLPAAAKPGTVDDCVDEAALLLQVDAPGRAQQEAILEVYGQVWRIEHMRTLGDLDGARAQIDELNARAEALAWPPLTTKVQLAEASILGLEAKYEEAVALTQSAYLEAAEGGRWTSAFAAAAQLGDLTGVFQGKLAEGRLWLEHAEVARVHAGDPQGQRESRLLVSLAGIQFQQGELDEAKRSLERALALRERSLGADHPDISWALNNLGGIYAAQGEPERGLELLLRALEITRKNYGDAHPRVATKLRNIGGVQLDVEDYAGARASLEEAIARDTASFGARHPTVAKARASLARALTGLGQLDAAERELEVAIDIQREALGPDHLELAASLAAECALYEGRGELEQARASCAEALAVREAALGPEHRKVAESRAQLDALEDVGQGGPGVVHDG</sequence>
<dbReference type="PROSITE" id="PS50005">
    <property type="entry name" value="TPR"/>
    <property type="match status" value="2"/>
</dbReference>
<dbReference type="AlphaFoldDB" id="A6G5J2"/>
<dbReference type="Pfam" id="PF13374">
    <property type="entry name" value="TPR_10"/>
    <property type="match status" value="1"/>
</dbReference>
<dbReference type="SUPFAM" id="SSF48452">
    <property type="entry name" value="TPR-like"/>
    <property type="match status" value="2"/>
</dbReference>
<evidence type="ECO:0000259" key="7">
    <source>
        <dbReference type="PROSITE" id="PS50011"/>
    </source>
</evidence>
<evidence type="ECO:0000256" key="5">
    <source>
        <dbReference type="PROSITE-ProRule" id="PRU00339"/>
    </source>
</evidence>
<dbReference type="InterPro" id="IPR000719">
    <property type="entry name" value="Prot_kinase_dom"/>
</dbReference>
<evidence type="ECO:0000313" key="9">
    <source>
        <dbReference type="Proteomes" id="UP000005801"/>
    </source>
</evidence>
<dbReference type="STRING" id="391625.PPSIR1_03663"/>
<dbReference type="InterPro" id="IPR017441">
    <property type="entry name" value="Protein_kinase_ATP_BS"/>
</dbReference>
<keyword evidence="4 6" id="KW-0067">ATP-binding</keyword>
<gene>
    <name evidence="8" type="ORF">PPSIR1_03663</name>
</gene>
<dbReference type="GO" id="GO:0005524">
    <property type="term" value="F:ATP binding"/>
    <property type="evidence" value="ECO:0007669"/>
    <property type="project" value="UniProtKB-UniRule"/>
</dbReference>
<dbReference type="PROSITE" id="PS00108">
    <property type="entry name" value="PROTEIN_KINASE_ST"/>
    <property type="match status" value="1"/>
</dbReference>
<dbReference type="InterPro" id="IPR011990">
    <property type="entry name" value="TPR-like_helical_dom_sf"/>
</dbReference>
<dbReference type="Gene3D" id="1.10.510.10">
    <property type="entry name" value="Transferase(Phosphotransferase) domain 1"/>
    <property type="match status" value="1"/>
</dbReference>
<keyword evidence="2 6" id="KW-0547">Nucleotide-binding</keyword>
<evidence type="ECO:0000256" key="2">
    <source>
        <dbReference type="ARBA" id="ARBA00022741"/>
    </source>
</evidence>
<accession>A6G5J2</accession>
<keyword evidence="9" id="KW-1185">Reference proteome</keyword>
<dbReference type="GO" id="GO:0004674">
    <property type="term" value="F:protein serine/threonine kinase activity"/>
    <property type="evidence" value="ECO:0007669"/>
    <property type="project" value="TreeGrafter"/>
</dbReference>
<dbReference type="eggNOG" id="COG0515">
    <property type="taxonomic scope" value="Bacteria"/>
</dbReference>
<dbReference type="InterPro" id="IPR011009">
    <property type="entry name" value="Kinase-like_dom_sf"/>
</dbReference>
<dbReference type="Gene3D" id="1.25.40.10">
    <property type="entry name" value="Tetratricopeptide repeat domain"/>
    <property type="match status" value="2"/>
</dbReference>
<dbReference type="PANTHER" id="PTHR43289:SF6">
    <property type="entry name" value="SERINE_THREONINE-PROTEIN KINASE NEKL-3"/>
    <property type="match status" value="1"/>
</dbReference>
<dbReference type="CDD" id="cd14014">
    <property type="entry name" value="STKc_PknB_like"/>
    <property type="match status" value="1"/>
</dbReference>
<evidence type="ECO:0000313" key="8">
    <source>
        <dbReference type="EMBL" id="EDM78935.1"/>
    </source>
</evidence>